<evidence type="ECO:0000313" key="4">
    <source>
        <dbReference type="EMBL" id="VDO95701.1"/>
    </source>
</evidence>
<keyword evidence="2" id="KW-0067">ATP-binding</keyword>
<dbReference type="STRING" id="48269.A0A183M632"/>
<gene>
    <name evidence="4" type="ORF">SMRZ_LOCUS11507</name>
</gene>
<sequence>MKRTVSHAQVSQWEAIKKKKKAREKTEAEIRRLESIRDADPFTHPNPNNDYLQQNINILKRSLQQPADIDDEPHWFTKRTRSELGWSPITAEETDEVLRLLDNVRTTPPDEPVASTSSQNIINIPQELGSDDKVAEYFQDIPIDHDEGEELWTIVYKGPPPKFVKGHRVNTIIINHVDHYHFVFQTSMKNRFRTVRNILQAGNISCDAGATLQPIKNWHAFMRYLVRKADYSAELIGTKLKRFFDQLLLVTPSDQDCSVFMRENRRENKPSHNTRVQCGEHLMDLVTLYNVTHLQQLKMKLSAKDRLNLYYEYGKQWEETAQLCIDVYNETNIKQQMCVPWVTWVSTNHHMSSCTHPSDYTLSNQWFETFFAANEINPKQFLNDIQTIIDKTKLRVNTFCLEGPTTTGKTLILKLIVQNYTYGTVQRSGDHSQFFLQNLNNKSVALMEEPRITPITVNDFKELLGGSPFDIHITHQPDVTLPRIPVLISTNSNLGTYINSIDKDAIYKRCITYHLTKQIGLHVPEPPTQFCACHLYGFFRQTFTDGGG</sequence>
<name>A0A183M632_9TREM</name>
<dbReference type="InterPro" id="IPR001257">
    <property type="entry name" value="Parvovirus_NS1_helicase"/>
</dbReference>
<dbReference type="EMBL" id="UZAI01006507">
    <property type="protein sequence ID" value="VDO95701.1"/>
    <property type="molecule type" value="Genomic_DNA"/>
</dbReference>
<dbReference type="InterPro" id="IPR014015">
    <property type="entry name" value="Helicase_SF3_DNA-vir"/>
</dbReference>
<evidence type="ECO:0000256" key="1">
    <source>
        <dbReference type="ARBA" id="ARBA00022741"/>
    </source>
</evidence>
<evidence type="ECO:0000256" key="2">
    <source>
        <dbReference type="ARBA" id="ARBA00022840"/>
    </source>
</evidence>
<dbReference type="AlphaFoldDB" id="A0A183M632"/>
<feature type="region of interest" description="Disordered" evidence="3">
    <location>
        <begin position="1"/>
        <end position="29"/>
    </location>
</feature>
<protein>
    <submittedName>
        <fullName evidence="4">Uncharacterized protein</fullName>
    </submittedName>
</protein>
<keyword evidence="5" id="KW-1185">Reference proteome</keyword>
<dbReference type="Proteomes" id="UP000277204">
    <property type="component" value="Unassembled WGS sequence"/>
</dbReference>
<accession>A0A183M632</accession>
<proteinExistence type="predicted"/>
<evidence type="ECO:0000256" key="3">
    <source>
        <dbReference type="SAM" id="MobiDB-lite"/>
    </source>
</evidence>
<dbReference type="InterPro" id="IPR027417">
    <property type="entry name" value="P-loop_NTPase"/>
</dbReference>
<evidence type="ECO:0000313" key="5">
    <source>
        <dbReference type="Proteomes" id="UP000277204"/>
    </source>
</evidence>
<dbReference type="PROSITE" id="PS51206">
    <property type="entry name" value="SF3_HELICASE_1"/>
    <property type="match status" value="1"/>
</dbReference>
<organism evidence="4 5">
    <name type="scientific">Schistosoma margrebowiei</name>
    <dbReference type="NCBI Taxonomy" id="48269"/>
    <lineage>
        <taxon>Eukaryota</taxon>
        <taxon>Metazoa</taxon>
        <taxon>Spiralia</taxon>
        <taxon>Lophotrochozoa</taxon>
        <taxon>Platyhelminthes</taxon>
        <taxon>Trematoda</taxon>
        <taxon>Digenea</taxon>
        <taxon>Strigeidida</taxon>
        <taxon>Schistosomatoidea</taxon>
        <taxon>Schistosomatidae</taxon>
        <taxon>Schistosoma</taxon>
    </lineage>
</organism>
<keyword evidence="1" id="KW-0547">Nucleotide-binding</keyword>
<dbReference type="Pfam" id="PF01057">
    <property type="entry name" value="Parvo_NS1"/>
    <property type="match status" value="1"/>
</dbReference>
<dbReference type="GO" id="GO:0019079">
    <property type="term" value="P:viral genome replication"/>
    <property type="evidence" value="ECO:0007669"/>
    <property type="project" value="InterPro"/>
</dbReference>
<dbReference type="Gene3D" id="3.40.50.300">
    <property type="entry name" value="P-loop containing nucleotide triphosphate hydrolases"/>
    <property type="match status" value="1"/>
</dbReference>
<dbReference type="GO" id="GO:0005524">
    <property type="term" value="F:ATP binding"/>
    <property type="evidence" value="ECO:0007669"/>
    <property type="project" value="UniProtKB-KW"/>
</dbReference>
<feature type="compositionally biased region" description="Polar residues" evidence="3">
    <location>
        <begin position="1"/>
        <end position="12"/>
    </location>
</feature>
<dbReference type="SUPFAM" id="SSF52540">
    <property type="entry name" value="P-loop containing nucleoside triphosphate hydrolases"/>
    <property type="match status" value="1"/>
</dbReference>
<reference evidence="4 5" key="1">
    <citation type="submission" date="2018-11" db="EMBL/GenBank/DDBJ databases">
        <authorList>
            <consortium name="Pathogen Informatics"/>
        </authorList>
    </citation>
    <scope>NUCLEOTIDE SEQUENCE [LARGE SCALE GENOMIC DNA]</scope>
    <source>
        <strain evidence="4 5">Zambia</strain>
    </source>
</reference>